<keyword evidence="1" id="KW-1133">Transmembrane helix</keyword>
<feature type="non-terminal residue" evidence="2">
    <location>
        <position position="50"/>
    </location>
</feature>
<accession>A0A1B6NV54</accession>
<proteinExistence type="predicted"/>
<sequence>MASAAEQMAANLSWGQLGRATELRQRIWFTIGVLIMYRIGTYIPVPGIDG</sequence>
<reference evidence="2" key="1">
    <citation type="submission" date="2013-11" db="EMBL/GenBank/DDBJ databases">
        <title>Microbial diversity, functional groups and degradation webs in Northern and Southern Mediterranean and Red Sea marine crude oil polluted sites.</title>
        <authorList>
            <person name="Daffonchio D."/>
            <person name="Mapelli F."/>
            <person name="Ferrer M."/>
            <person name="Richter M."/>
            <person name="Cherif A."/>
            <person name="Malkawi H.I."/>
            <person name="Yakimov M.M."/>
            <person name="Abdel-Fattah Y.R."/>
            <person name="Blaghen M."/>
            <person name="Golyshin P.N."/>
            <person name="Kalogerakis N."/>
            <person name="Boon N."/>
            <person name="Magagnini M."/>
            <person name="Fava F."/>
        </authorList>
    </citation>
    <scope>NUCLEOTIDE SEQUENCE</scope>
</reference>
<protein>
    <submittedName>
        <fullName evidence="2">Preprotein translocase subunit SecY</fullName>
    </submittedName>
</protein>
<dbReference type="Gene3D" id="1.10.3370.10">
    <property type="entry name" value="SecY subunit domain"/>
    <property type="match status" value="1"/>
</dbReference>
<dbReference type="AlphaFoldDB" id="A0A1B6NV54"/>
<keyword evidence="1" id="KW-0472">Membrane</keyword>
<comment type="caution">
    <text evidence="2">The sequence shown here is derived from an EMBL/GenBank/DDBJ whole genome shotgun (WGS) entry which is preliminary data.</text>
</comment>
<dbReference type="InterPro" id="IPR023201">
    <property type="entry name" value="SecY_dom_sf"/>
</dbReference>
<organism evidence="2">
    <name type="scientific">marine sediment metagenome</name>
    <dbReference type="NCBI Taxonomy" id="412755"/>
    <lineage>
        <taxon>unclassified sequences</taxon>
        <taxon>metagenomes</taxon>
        <taxon>ecological metagenomes</taxon>
    </lineage>
</organism>
<gene>
    <name evidence="2" type="ORF">MGSAQ_001262</name>
</gene>
<name>A0A1B6NV54_9ZZZZ</name>
<evidence type="ECO:0000256" key="1">
    <source>
        <dbReference type="SAM" id="Phobius"/>
    </source>
</evidence>
<dbReference type="EMBL" id="AYSL01000666">
    <property type="protein sequence ID" value="KTF07243.1"/>
    <property type="molecule type" value="Genomic_DNA"/>
</dbReference>
<keyword evidence="1" id="KW-0812">Transmembrane</keyword>
<feature type="transmembrane region" description="Helical" evidence="1">
    <location>
        <begin position="27"/>
        <end position="45"/>
    </location>
</feature>
<dbReference type="SUPFAM" id="SSF103491">
    <property type="entry name" value="Preprotein translocase SecY subunit"/>
    <property type="match status" value="1"/>
</dbReference>
<evidence type="ECO:0000313" key="2">
    <source>
        <dbReference type="EMBL" id="KTF07243.1"/>
    </source>
</evidence>